<dbReference type="EC" id="3.2.2.6" evidence="2"/>
<dbReference type="GO" id="GO:0016740">
    <property type="term" value="F:transferase activity"/>
    <property type="evidence" value="ECO:0007669"/>
    <property type="project" value="UniProtKB-KW"/>
</dbReference>
<keyword evidence="6" id="KW-1015">Disulfide bond</keyword>
<dbReference type="PANTHER" id="PTHR10912:SF4">
    <property type="entry name" value="ADP-RIBOSYL CYCLASE_CYCLIC ADP-RIBOSE HYDROLASE 2"/>
    <property type="match status" value="1"/>
</dbReference>
<evidence type="ECO:0000313" key="8">
    <source>
        <dbReference type="EMBL" id="KAJ1214261.1"/>
    </source>
</evidence>
<dbReference type="AlphaFoldDB" id="A0AAV7WNM6"/>
<evidence type="ECO:0000256" key="3">
    <source>
        <dbReference type="ARBA" id="ARBA00022679"/>
    </source>
</evidence>
<accession>A0AAV7WNM6</accession>
<reference evidence="8" key="1">
    <citation type="journal article" date="2022" name="bioRxiv">
        <title>Sequencing and chromosome-scale assembly of the giantPleurodeles waltlgenome.</title>
        <authorList>
            <person name="Brown T."/>
            <person name="Elewa A."/>
            <person name="Iarovenko S."/>
            <person name="Subramanian E."/>
            <person name="Araus A.J."/>
            <person name="Petzold A."/>
            <person name="Susuki M."/>
            <person name="Suzuki K.-i.T."/>
            <person name="Hayashi T."/>
            <person name="Toyoda A."/>
            <person name="Oliveira C."/>
            <person name="Osipova E."/>
            <person name="Leigh N.D."/>
            <person name="Simon A."/>
            <person name="Yun M.H."/>
        </authorList>
    </citation>
    <scope>NUCLEOTIDE SEQUENCE</scope>
    <source>
        <strain evidence="8">20211129_DDA</strain>
        <tissue evidence="8">Liver</tissue>
    </source>
</reference>
<dbReference type="CDD" id="cd04759">
    <property type="entry name" value="Rib_hydrolase"/>
    <property type="match status" value="1"/>
</dbReference>
<sequence>MYLCVYEEWRFEPCSCGSTFYIMYVSGFSLLLALVLRANPGQPQGVSNRQWAGPGTTHNLESIVIGRCYSYIRVVNPSVGEKNCLQIWEAFQLAFVNKDPCSVLPSDYELYINLTLHKIPPNKSLFWENNKLLVHRYADKAQRFVPLGDSLMGWIADDLDWCGQTNYPGVDYISCPTTSECENNAKESFWRIASVTYAKISSGIIYIMLNGSSPGGAFPNESFFADYELPNFQSAQVSRFEIWVNDEIEGPDLDSCGTGSLKSLGSLLDSRGYTHSCTDNYR</sequence>
<comment type="similarity">
    <text evidence="1">Belongs to the ADP-ribosyl cyclase family.</text>
</comment>
<dbReference type="Pfam" id="PF02267">
    <property type="entry name" value="Rib_hydrolayse"/>
    <property type="match status" value="1"/>
</dbReference>
<dbReference type="SUPFAM" id="SSF52309">
    <property type="entry name" value="N-(deoxy)ribosyltransferase-like"/>
    <property type="match status" value="1"/>
</dbReference>
<comment type="caution">
    <text evidence="8">The sequence shown here is derived from an EMBL/GenBank/DDBJ whole genome shotgun (WGS) entry which is preliminary data.</text>
</comment>
<dbReference type="GO" id="GO:0005886">
    <property type="term" value="C:plasma membrane"/>
    <property type="evidence" value="ECO:0007669"/>
    <property type="project" value="TreeGrafter"/>
</dbReference>
<feature type="transmembrane region" description="Helical" evidence="7">
    <location>
        <begin position="20"/>
        <end position="39"/>
    </location>
</feature>
<dbReference type="EMBL" id="JANPWB010000001">
    <property type="protein sequence ID" value="KAJ1214261.1"/>
    <property type="molecule type" value="Genomic_DNA"/>
</dbReference>
<keyword evidence="9" id="KW-1185">Reference proteome</keyword>
<keyword evidence="7" id="KW-0472">Membrane</keyword>
<evidence type="ECO:0000256" key="2">
    <source>
        <dbReference type="ARBA" id="ARBA00011982"/>
    </source>
</evidence>
<dbReference type="GO" id="GO:0061809">
    <property type="term" value="F:NAD+ nucleosidase activity, cyclic ADP-ribose generating"/>
    <property type="evidence" value="ECO:0007669"/>
    <property type="project" value="UniProtKB-EC"/>
</dbReference>
<dbReference type="InterPro" id="IPR003193">
    <property type="entry name" value="ADP-ribosyl_cyclase"/>
</dbReference>
<evidence type="ECO:0000256" key="4">
    <source>
        <dbReference type="ARBA" id="ARBA00022801"/>
    </source>
</evidence>
<dbReference type="Proteomes" id="UP001066276">
    <property type="component" value="Chromosome 1_1"/>
</dbReference>
<protein>
    <recommendedName>
        <fullName evidence="2">ADP-ribosyl cyclase/cyclic ADP-ribose hydrolase</fullName>
        <ecNumber evidence="2">3.2.2.6</ecNumber>
    </recommendedName>
</protein>
<evidence type="ECO:0000256" key="1">
    <source>
        <dbReference type="ARBA" id="ARBA00005406"/>
    </source>
</evidence>
<keyword evidence="7" id="KW-0812">Transmembrane</keyword>
<keyword evidence="3" id="KW-0808">Transferase</keyword>
<keyword evidence="5" id="KW-0520">NAD</keyword>
<dbReference type="Gene3D" id="1.20.82.10">
    <property type="entry name" value="ADP Ribosyl Cyclase, Chain A, domain 1"/>
    <property type="match status" value="1"/>
</dbReference>
<proteinExistence type="inferred from homology"/>
<dbReference type="PANTHER" id="PTHR10912">
    <property type="entry name" value="ADP-RIBOSYL CYCLASE"/>
    <property type="match status" value="1"/>
</dbReference>
<dbReference type="GO" id="GO:0016849">
    <property type="term" value="F:phosphorus-oxygen lyase activity"/>
    <property type="evidence" value="ECO:0007669"/>
    <property type="project" value="TreeGrafter"/>
</dbReference>
<evidence type="ECO:0000256" key="6">
    <source>
        <dbReference type="ARBA" id="ARBA00023157"/>
    </source>
</evidence>
<keyword evidence="7" id="KW-1133">Transmembrane helix</keyword>
<evidence type="ECO:0000256" key="7">
    <source>
        <dbReference type="SAM" id="Phobius"/>
    </source>
</evidence>
<evidence type="ECO:0000256" key="5">
    <source>
        <dbReference type="ARBA" id="ARBA00023027"/>
    </source>
</evidence>
<dbReference type="Gene3D" id="3.40.50.720">
    <property type="entry name" value="NAD(P)-binding Rossmann-like Domain"/>
    <property type="match status" value="1"/>
</dbReference>
<name>A0AAV7WNM6_PLEWA</name>
<evidence type="ECO:0000313" key="9">
    <source>
        <dbReference type="Proteomes" id="UP001066276"/>
    </source>
</evidence>
<dbReference type="GO" id="GO:0030890">
    <property type="term" value="P:positive regulation of B cell proliferation"/>
    <property type="evidence" value="ECO:0007669"/>
    <property type="project" value="TreeGrafter"/>
</dbReference>
<organism evidence="8 9">
    <name type="scientific">Pleurodeles waltl</name>
    <name type="common">Iberian ribbed newt</name>
    <dbReference type="NCBI Taxonomy" id="8319"/>
    <lineage>
        <taxon>Eukaryota</taxon>
        <taxon>Metazoa</taxon>
        <taxon>Chordata</taxon>
        <taxon>Craniata</taxon>
        <taxon>Vertebrata</taxon>
        <taxon>Euteleostomi</taxon>
        <taxon>Amphibia</taxon>
        <taxon>Batrachia</taxon>
        <taxon>Caudata</taxon>
        <taxon>Salamandroidea</taxon>
        <taxon>Salamandridae</taxon>
        <taxon>Pleurodelinae</taxon>
        <taxon>Pleurodeles</taxon>
    </lineage>
</organism>
<keyword evidence="4" id="KW-0378">Hydrolase</keyword>
<gene>
    <name evidence="8" type="ORF">NDU88_001886</name>
</gene>